<name>A0ABU3Q016_9ACTN</name>
<dbReference type="EMBL" id="JAVYII010000008">
    <property type="protein sequence ID" value="MDT9594820.1"/>
    <property type="molecule type" value="Genomic_DNA"/>
</dbReference>
<reference evidence="1 2" key="1">
    <citation type="submission" date="2023-08" db="EMBL/GenBank/DDBJ databases">
        <title>Nocardioides seae sp. nov., a bacterium isolated from a soil.</title>
        <authorList>
            <person name="Wang X."/>
        </authorList>
    </citation>
    <scope>NUCLEOTIDE SEQUENCE [LARGE SCALE GENOMIC DNA]</scope>
    <source>
        <strain evidence="1 2">YZH12</strain>
    </source>
</reference>
<proteinExistence type="predicted"/>
<evidence type="ECO:0000313" key="2">
    <source>
        <dbReference type="Proteomes" id="UP001268542"/>
    </source>
</evidence>
<evidence type="ECO:0000313" key="1">
    <source>
        <dbReference type="EMBL" id="MDT9594820.1"/>
    </source>
</evidence>
<dbReference type="Proteomes" id="UP001268542">
    <property type="component" value="Unassembled WGS sequence"/>
</dbReference>
<protein>
    <submittedName>
        <fullName evidence="1">Uncharacterized protein</fullName>
    </submittedName>
</protein>
<comment type="caution">
    <text evidence="1">The sequence shown here is derived from an EMBL/GenBank/DDBJ whole genome shotgun (WGS) entry which is preliminary data.</text>
</comment>
<dbReference type="RefSeq" id="WP_315734968.1">
    <property type="nucleotide sequence ID" value="NZ_JAVYII010000008.1"/>
</dbReference>
<accession>A0ABU3Q016</accession>
<organism evidence="1 2">
    <name type="scientific">Nocardioides imazamoxiresistens</name>
    <dbReference type="NCBI Taxonomy" id="3231893"/>
    <lineage>
        <taxon>Bacteria</taxon>
        <taxon>Bacillati</taxon>
        <taxon>Actinomycetota</taxon>
        <taxon>Actinomycetes</taxon>
        <taxon>Propionibacteriales</taxon>
        <taxon>Nocardioidaceae</taxon>
        <taxon>Nocardioides</taxon>
    </lineage>
</organism>
<keyword evidence="2" id="KW-1185">Reference proteome</keyword>
<sequence length="44" mass="5145">MWFLIFCALVVGGVLAYVFRVKLLAKVLGQSETRVRGHLERRRR</sequence>
<gene>
    <name evidence="1" type="ORF">RDV89_17160</name>
</gene>